<dbReference type="OrthoDB" id="133796at2759"/>
<gene>
    <name evidence="2" type="ORF">PHPALM_37668</name>
</gene>
<feature type="compositionally biased region" description="Acidic residues" evidence="1">
    <location>
        <begin position="137"/>
        <end position="151"/>
    </location>
</feature>
<feature type="region of interest" description="Disordered" evidence="1">
    <location>
        <begin position="1"/>
        <end position="43"/>
    </location>
</feature>
<dbReference type="Proteomes" id="UP000237271">
    <property type="component" value="Unassembled WGS sequence"/>
</dbReference>
<sequence length="364" mass="37009">MAVPSAPSVVTSIVPPAPTPSSGTPLKAPLGTSPPGRPLRTAAATARQVDAQLLENLGTSDTLALRLGDGLSGAVGTQPNSSGSVSHPLELSSDSADDDQPGAADSAVGASTADGDAPAEPASTTAKLSRLAQLFGSEDESDSSDSGDSDSADGPLTPVVTSSGPPQGKVQSYLAAGQKRRKEKKKYKHKHKHKAAHKGRHKSKREDRHKGRRKETKSQAKRPRSPSPGEPSASDAGAPLKKHKVSTRSPAAANSATDSAAGPEPSPNSAGGSGAPPNSAGVTLPSQLSVSIAVLRTRAMQSASRDSLSSVTGLAVLPRRVSALLVEDFEPSVRESSDGVSRCSVSSSSDVVYTSRDTGVRGCL</sequence>
<evidence type="ECO:0000313" key="3">
    <source>
        <dbReference type="Proteomes" id="UP000237271"/>
    </source>
</evidence>
<protein>
    <submittedName>
        <fullName evidence="2">Uncharacterized protein</fullName>
    </submittedName>
</protein>
<proteinExistence type="predicted"/>
<organism evidence="2 3">
    <name type="scientific">Phytophthora palmivora</name>
    <dbReference type="NCBI Taxonomy" id="4796"/>
    <lineage>
        <taxon>Eukaryota</taxon>
        <taxon>Sar</taxon>
        <taxon>Stramenopiles</taxon>
        <taxon>Oomycota</taxon>
        <taxon>Peronosporomycetes</taxon>
        <taxon>Peronosporales</taxon>
        <taxon>Peronosporaceae</taxon>
        <taxon>Phytophthora</taxon>
    </lineage>
</organism>
<feature type="compositionally biased region" description="Basic residues" evidence="1">
    <location>
        <begin position="178"/>
        <end position="203"/>
    </location>
</feature>
<evidence type="ECO:0000256" key="1">
    <source>
        <dbReference type="SAM" id="MobiDB-lite"/>
    </source>
</evidence>
<name>A0A2P4WWU4_9STRA</name>
<reference evidence="2 3" key="1">
    <citation type="journal article" date="2017" name="Genome Biol. Evol.">
        <title>Phytophthora megakarya and P. palmivora, closely related causal agents of cacao black pod rot, underwent increases in genome sizes and gene numbers by different mechanisms.</title>
        <authorList>
            <person name="Ali S.S."/>
            <person name="Shao J."/>
            <person name="Lary D.J."/>
            <person name="Kronmiller B."/>
            <person name="Shen D."/>
            <person name="Strem M.D."/>
            <person name="Amoako-Attah I."/>
            <person name="Akrofi A.Y."/>
            <person name="Begoude B.A."/>
            <person name="Ten Hoopen G.M."/>
            <person name="Coulibaly K."/>
            <person name="Kebe B.I."/>
            <person name="Melnick R.L."/>
            <person name="Guiltinan M.J."/>
            <person name="Tyler B.M."/>
            <person name="Meinhardt L.W."/>
            <person name="Bailey B.A."/>
        </authorList>
    </citation>
    <scope>NUCLEOTIDE SEQUENCE [LARGE SCALE GENOMIC DNA]</scope>
    <source>
        <strain evidence="3">sbr112.9</strain>
    </source>
</reference>
<feature type="compositionally biased region" description="Polar residues" evidence="1">
    <location>
        <begin position="75"/>
        <end position="85"/>
    </location>
</feature>
<comment type="caution">
    <text evidence="2">The sequence shown here is derived from an EMBL/GenBank/DDBJ whole genome shotgun (WGS) entry which is preliminary data.</text>
</comment>
<feature type="compositionally biased region" description="Basic residues" evidence="1">
    <location>
        <begin position="210"/>
        <end position="224"/>
    </location>
</feature>
<feature type="compositionally biased region" description="Low complexity" evidence="1">
    <location>
        <begin position="249"/>
        <end position="281"/>
    </location>
</feature>
<feature type="region of interest" description="Disordered" evidence="1">
    <location>
        <begin position="69"/>
        <end position="283"/>
    </location>
</feature>
<dbReference type="AlphaFoldDB" id="A0A2P4WWU4"/>
<dbReference type="EMBL" id="NCKW01020514">
    <property type="protein sequence ID" value="POM57778.1"/>
    <property type="molecule type" value="Genomic_DNA"/>
</dbReference>
<accession>A0A2P4WWU4</accession>
<evidence type="ECO:0000313" key="2">
    <source>
        <dbReference type="EMBL" id="POM57778.1"/>
    </source>
</evidence>
<keyword evidence="3" id="KW-1185">Reference proteome</keyword>